<dbReference type="GO" id="GO:0045727">
    <property type="term" value="P:positive regulation of translation"/>
    <property type="evidence" value="ECO:0007669"/>
    <property type="project" value="TreeGrafter"/>
</dbReference>
<evidence type="ECO:0000256" key="3">
    <source>
        <dbReference type="SAM" id="MobiDB-lite"/>
    </source>
</evidence>
<dbReference type="GO" id="GO:0005829">
    <property type="term" value="C:cytosol"/>
    <property type="evidence" value="ECO:0007669"/>
    <property type="project" value="TreeGrafter"/>
</dbReference>
<protein>
    <recommendedName>
        <fullName evidence="4">HTH La-type RNA-binding domain-containing protein</fullName>
    </recommendedName>
</protein>
<dbReference type="InterPro" id="IPR036390">
    <property type="entry name" value="WH_DNA-bd_sf"/>
</dbReference>
<feature type="region of interest" description="Disordered" evidence="3">
    <location>
        <begin position="462"/>
        <end position="647"/>
    </location>
</feature>
<feature type="compositionally biased region" description="Polar residues" evidence="3">
    <location>
        <begin position="592"/>
        <end position="603"/>
    </location>
</feature>
<dbReference type="EMBL" id="JAODAN010000010">
    <property type="protein sequence ID" value="KAK1921548.1"/>
    <property type="molecule type" value="Genomic_DNA"/>
</dbReference>
<proteinExistence type="predicted"/>
<feature type="region of interest" description="Disordered" evidence="3">
    <location>
        <begin position="25"/>
        <end position="172"/>
    </location>
</feature>
<dbReference type="Proteomes" id="UP001182556">
    <property type="component" value="Unassembled WGS sequence"/>
</dbReference>
<evidence type="ECO:0000256" key="1">
    <source>
        <dbReference type="ARBA" id="ARBA00022884"/>
    </source>
</evidence>
<dbReference type="SUPFAM" id="SSF46785">
    <property type="entry name" value="Winged helix' DNA-binding domain"/>
    <property type="match status" value="1"/>
</dbReference>
<evidence type="ECO:0000256" key="2">
    <source>
        <dbReference type="PROSITE-ProRule" id="PRU00332"/>
    </source>
</evidence>
<feature type="compositionally biased region" description="Gly residues" evidence="3">
    <location>
        <begin position="637"/>
        <end position="646"/>
    </location>
</feature>
<feature type="compositionally biased region" description="Polar residues" evidence="3">
    <location>
        <begin position="550"/>
        <end position="575"/>
    </location>
</feature>
<dbReference type="Pfam" id="PF05383">
    <property type="entry name" value="La"/>
    <property type="match status" value="1"/>
</dbReference>
<evidence type="ECO:0000313" key="6">
    <source>
        <dbReference type="Proteomes" id="UP001182556"/>
    </source>
</evidence>
<feature type="compositionally biased region" description="Polar residues" evidence="3">
    <location>
        <begin position="610"/>
        <end position="620"/>
    </location>
</feature>
<sequence>MPHSDPAANPRSKTTSVFNALGSYADRIKDANGKSVTIKSGTPDTPALSPKVSQSNMATSNGAPRSRQPKAENGRSQDEKSDEDGSWETVPTKGQRAKPEVKEKRSAANTSRNWRERPNKDDDETSKRSTSRASRKSPASANTAPTTPTPAPAPAAEKDKERPVPKPAVATVTKPAWGAIAVAPAASLSAASATGSPAPSSTSATGRTSLGRKAEVPAPAESSTTRASTASPNNSASNGNASTTTAVPTASATTKVDAEEEGSWRARPSQTRPQEQEGEEKAKPTSKPTAPPPAVNAWDLRKKAAQPAPAPAKIASSSSLANGSSTASTPQSVVGPKPGQSTTSPPVTDKEEGPSKSVNGDAKVEENAKAQSSVPKKKKKPTSEPATAVATMADPSLWPDVAQAAVVAKKEDEKKDKLRERRDGDQGSIAAEETANVGKKHKWKSIPAAELQAAADEQAESVRRQAAAKKRMAKVEGSANQAASVKPKARKSSLEKGKAVVPGSNGDVRLPPSATGGVRGQQPIKPVFGSVGPSSEAGSLGLEQIKDLPQASSAPLSRQVSAQSHASPNRLSTHLPSPGRIVNHLDALGGPQSKQMSGASSAPVSHASYPHSNGTGSQTVPRPPRGRDARGSFSSRGRGGYRGSGVKGFTSPVMAANGLPIDGAAAYARGYGVGYSYFPVNAIPMAGLAQYAQGQQVTYDPSQAQYNLQAYSRGAAPPPPMPQTVVANIDPHRFYILGQVEYYFSMQNLAMDFFLRQQMDSEGWIDISMIASFNRLKSLTPDVNMVKEVMGLSSLLEVREDKVRLAGQESKRWVLPNAPTSIFPPDPISADDKSTPETLPSSEHPDISDMALELAGLGMEDLAGSNAPKYPAGTAGVEGALMKNSIPSSAASISNGDVSVDKVDEVDDTPATSTSGDEVEEGKRVVGQRGPGQ</sequence>
<feature type="region of interest" description="Disordered" evidence="3">
    <location>
        <begin position="816"/>
        <end position="845"/>
    </location>
</feature>
<dbReference type="PROSITE" id="PS50961">
    <property type="entry name" value="HTH_LA"/>
    <property type="match status" value="1"/>
</dbReference>
<comment type="caution">
    <text evidence="5">The sequence shown here is derived from an EMBL/GenBank/DDBJ whole genome shotgun (WGS) entry which is preliminary data.</text>
</comment>
<dbReference type="InterPro" id="IPR045180">
    <property type="entry name" value="La_dom_prot"/>
</dbReference>
<feature type="compositionally biased region" description="Low complexity" evidence="3">
    <location>
        <begin position="217"/>
        <end position="254"/>
    </location>
</feature>
<dbReference type="Gene3D" id="1.10.10.10">
    <property type="entry name" value="Winged helix-like DNA-binding domain superfamily/Winged helix DNA-binding domain"/>
    <property type="match status" value="1"/>
</dbReference>
<feature type="region of interest" description="Disordered" evidence="3">
    <location>
        <begin position="887"/>
        <end position="933"/>
    </location>
</feature>
<dbReference type="InterPro" id="IPR036388">
    <property type="entry name" value="WH-like_DNA-bd_sf"/>
</dbReference>
<dbReference type="GO" id="GO:0010494">
    <property type="term" value="C:cytoplasmic stress granule"/>
    <property type="evidence" value="ECO:0007669"/>
    <property type="project" value="TreeGrafter"/>
</dbReference>
<dbReference type="SMART" id="SM00715">
    <property type="entry name" value="LA"/>
    <property type="match status" value="1"/>
</dbReference>
<feature type="compositionally biased region" description="Low complexity" evidence="3">
    <location>
        <begin position="187"/>
        <end position="206"/>
    </location>
</feature>
<feature type="region of interest" description="Disordered" evidence="3">
    <location>
        <begin position="187"/>
        <end position="442"/>
    </location>
</feature>
<name>A0AAD9CVV1_PAPLA</name>
<gene>
    <name evidence="5" type="ORF">DB88DRAFT_512823</name>
</gene>
<keyword evidence="1 2" id="KW-0694">RNA-binding</keyword>
<feature type="compositionally biased region" description="Polar residues" evidence="3">
    <location>
        <begin position="34"/>
        <end position="43"/>
    </location>
</feature>
<organism evidence="5 6">
    <name type="scientific">Papiliotrema laurentii</name>
    <name type="common">Cryptococcus laurentii</name>
    <dbReference type="NCBI Taxonomy" id="5418"/>
    <lineage>
        <taxon>Eukaryota</taxon>
        <taxon>Fungi</taxon>
        <taxon>Dikarya</taxon>
        <taxon>Basidiomycota</taxon>
        <taxon>Agaricomycotina</taxon>
        <taxon>Tremellomycetes</taxon>
        <taxon>Tremellales</taxon>
        <taxon>Rhynchogastremaceae</taxon>
        <taxon>Papiliotrema</taxon>
    </lineage>
</organism>
<dbReference type="InterPro" id="IPR006630">
    <property type="entry name" value="La_HTH"/>
</dbReference>
<evidence type="ECO:0000259" key="4">
    <source>
        <dbReference type="PROSITE" id="PS50961"/>
    </source>
</evidence>
<reference evidence="5" key="1">
    <citation type="submission" date="2023-02" db="EMBL/GenBank/DDBJ databases">
        <title>Identification and recombinant expression of a fungal hydrolase from Papiliotrema laurentii that hydrolyzes apple cutin and clears colloidal polyester polyurethane.</title>
        <authorList>
            <consortium name="DOE Joint Genome Institute"/>
            <person name="Roman V.A."/>
            <person name="Bojanowski C."/>
            <person name="Crable B.R."/>
            <person name="Wagner D.N."/>
            <person name="Hung C.S."/>
            <person name="Nadeau L.J."/>
            <person name="Schratz L."/>
            <person name="Haridas S."/>
            <person name="Pangilinan J."/>
            <person name="Lipzen A."/>
            <person name="Na H."/>
            <person name="Yan M."/>
            <person name="Ng V."/>
            <person name="Grigoriev I.V."/>
            <person name="Spatafora J.W."/>
            <person name="Barlow D."/>
            <person name="Biffinger J."/>
            <person name="Kelley-Loughnane N."/>
            <person name="Varaljay V.A."/>
            <person name="Crookes-Goodson W.J."/>
        </authorList>
    </citation>
    <scope>NUCLEOTIDE SEQUENCE</scope>
    <source>
        <strain evidence="5">5307AH</strain>
    </source>
</reference>
<dbReference type="AlphaFoldDB" id="A0AAD9CVV1"/>
<dbReference type="GO" id="GO:0003723">
    <property type="term" value="F:RNA binding"/>
    <property type="evidence" value="ECO:0007669"/>
    <property type="project" value="UniProtKB-UniRule"/>
</dbReference>
<feature type="compositionally biased region" description="Low complexity" evidence="3">
    <location>
        <begin position="136"/>
        <end position="146"/>
    </location>
</feature>
<feature type="compositionally biased region" description="Basic and acidic residues" evidence="3">
    <location>
        <begin position="97"/>
        <end position="106"/>
    </location>
</feature>
<feature type="domain" description="HTH La-type RNA-binding" evidence="4">
    <location>
        <begin position="726"/>
        <end position="816"/>
    </location>
</feature>
<keyword evidence="6" id="KW-1185">Reference proteome</keyword>
<dbReference type="PANTHER" id="PTHR22792:SF132">
    <property type="entry name" value="LA-RELATED PROTEIN 1"/>
    <property type="match status" value="1"/>
</dbReference>
<feature type="compositionally biased region" description="Low complexity" evidence="3">
    <location>
        <begin position="887"/>
        <end position="898"/>
    </location>
</feature>
<accession>A0AAD9CVV1</accession>
<evidence type="ECO:0000313" key="5">
    <source>
        <dbReference type="EMBL" id="KAK1921548.1"/>
    </source>
</evidence>
<feature type="compositionally biased region" description="Polar residues" evidence="3">
    <location>
        <begin position="51"/>
        <end position="63"/>
    </location>
</feature>
<feature type="compositionally biased region" description="Basic and acidic residues" evidence="3">
    <location>
        <begin position="408"/>
        <end position="425"/>
    </location>
</feature>
<dbReference type="CDD" id="cd07323">
    <property type="entry name" value="LAM"/>
    <property type="match status" value="1"/>
</dbReference>
<feature type="compositionally biased region" description="Low complexity" evidence="3">
    <location>
        <begin position="305"/>
        <end position="328"/>
    </location>
</feature>
<dbReference type="PANTHER" id="PTHR22792">
    <property type="entry name" value="LUPUS LA PROTEIN-RELATED"/>
    <property type="match status" value="1"/>
</dbReference>
<feature type="compositionally biased region" description="Basic and acidic residues" evidence="3">
    <location>
        <begin position="69"/>
        <end position="79"/>
    </location>
</feature>